<reference evidence="1" key="1">
    <citation type="submission" date="2023-03" db="EMBL/GenBank/DDBJ databases">
        <title>Massive genome expansion in bonnet fungi (Mycena s.s.) driven by repeated elements and novel gene families across ecological guilds.</title>
        <authorList>
            <consortium name="Lawrence Berkeley National Laboratory"/>
            <person name="Harder C.B."/>
            <person name="Miyauchi S."/>
            <person name="Viragh M."/>
            <person name="Kuo A."/>
            <person name="Thoen E."/>
            <person name="Andreopoulos B."/>
            <person name="Lu D."/>
            <person name="Skrede I."/>
            <person name="Drula E."/>
            <person name="Henrissat B."/>
            <person name="Morin E."/>
            <person name="Kohler A."/>
            <person name="Barry K."/>
            <person name="LaButti K."/>
            <person name="Morin E."/>
            <person name="Salamov A."/>
            <person name="Lipzen A."/>
            <person name="Mereny Z."/>
            <person name="Hegedus B."/>
            <person name="Baldrian P."/>
            <person name="Stursova M."/>
            <person name="Weitz H."/>
            <person name="Taylor A."/>
            <person name="Grigoriev I.V."/>
            <person name="Nagy L.G."/>
            <person name="Martin F."/>
            <person name="Kauserud H."/>
        </authorList>
    </citation>
    <scope>NUCLEOTIDE SEQUENCE</scope>
    <source>
        <strain evidence="1">CBHHK182m</strain>
    </source>
</reference>
<gene>
    <name evidence="1" type="ORF">B0H16DRAFT_1744598</name>
</gene>
<comment type="caution">
    <text evidence="1">The sequence shown here is derived from an EMBL/GenBank/DDBJ whole genome shotgun (WGS) entry which is preliminary data.</text>
</comment>
<dbReference type="Proteomes" id="UP001215598">
    <property type="component" value="Unassembled WGS sequence"/>
</dbReference>
<evidence type="ECO:0000313" key="2">
    <source>
        <dbReference type="Proteomes" id="UP001215598"/>
    </source>
</evidence>
<organism evidence="1 2">
    <name type="scientific">Mycena metata</name>
    <dbReference type="NCBI Taxonomy" id="1033252"/>
    <lineage>
        <taxon>Eukaryota</taxon>
        <taxon>Fungi</taxon>
        <taxon>Dikarya</taxon>
        <taxon>Basidiomycota</taxon>
        <taxon>Agaricomycotina</taxon>
        <taxon>Agaricomycetes</taxon>
        <taxon>Agaricomycetidae</taxon>
        <taxon>Agaricales</taxon>
        <taxon>Marasmiineae</taxon>
        <taxon>Mycenaceae</taxon>
        <taxon>Mycena</taxon>
    </lineage>
</organism>
<dbReference type="EMBL" id="JARKIB010000379">
    <property type="protein sequence ID" value="KAJ7711979.1"/>
    <property type="molecule type" value="Genomic_DNA"/>
</dbReference>
<accession>A0AAD7H4U8</accession>
<protein>
    <submittedName>
        <fullName evidence="1">Uncharacterized protein</fullName>
    </submittedName>
</protein>
<evidence type="ECO:0000313" key="1">
    <source>
        <dbReference type="EMBL" id="KAJ7711979.1"/>
    </source>
</evidence>
<sequence>MAAARRPVREWSNVEPNRMIHLDEPALAREQQIIKSHLQDGLAFAAQFKANLPFFTEDDAFKLIRYFNEFLTLTDRLRELGLGLCELGLEVPHARMQVETILVD</sequence>
<dbReference type="AlphaFoldDB" id="A0AAD7H4U8"/>
<keyword evidence="2" id="KW-1185">Reference proteome</keyword>
<name>A0AAD7H4U8_9AGAR</name>
<proteinExistence type="predicted"/>